<proteinExistence type="predicted"/>
<accession>A0A6M3IGA5</accession>
<reference evidence="1" key="1">
    <citation type="submission" date="2020-03" db="EMBL/GenBank/DDBJ databases">
        <title>The deep terrestrial virosphere.</title>
        <authorList>
            <person name="Holmfeldt K."/>
            <person name="Nilsson E."/>
            <person name="Simone D."/>
            <person name="Lopez-Fernandez M."/>
            <person name="Wu X."/>
            <person name="de Brujin I."/>
            <person name="Lundin D."/>
            <person name="Andersson A."/>
            <person name="Bertilsson S."/>
            <person name="Dopson M."/>
        </authorList>
    </citation>
    <scope>NUCLEOTIDE SEQUENCE</scope>
    <source>
        <strain evidence="1">MM415B02042</strain>
        <strain evidence="2">TM448B01575</strain>
    </source>
</reference>
<dbReference type="AlphaFoldDB" id="A0A6M3IGA5"/>
<dbReference type="EMBL" id="MT141161">
    <property type="protein sequence ID" value="QJA55472.1"/>
    <property type="molecule type" value="Genomic_DNA"/>
</dbReference>
<protein>
    <submittedName>
        <fullName evidence="1">Uncharacterized protein</fullName>
    </submittedName>
</protein>
<sequence length="143" mass="16800">MNIIRRLDNMNDMRGYCAKCKKRDKCKKLCDICEKYVSQDYVSQSEFVVESLEESSEGINWGDVNFDNSTTLKVIILKLYFIDEKTIMDIAKMVYCDHAYISRLISKYKKLSEKYSKEKMNIYKIARDMKIPSSLVLTIENNS</sequence>
<gene>
    <name evidence="1" type="ORF">MM415B02042_0010</name>
    <name evidence="2" type="ORF">TM448B01575_0009</name>
</gene>
<organism evidence="1">
    <name type="scientific">viral metagenome</name>
    <dbReference type="NCBI Taxonomy" id="1070528"/>
    <lineage>
        <taxon>unclassified sequences</taxon>
        <taxon>metagenomes</taxon>
        <taxon>organismal metagenomes</taxon>
    </lineage>
</organism>
<name>A0A6M3IGA5_9ZZZZ</name>
<evidence type="ECO:0000313" key="2">
    <source>
        <dbReference type="EMBL" id="QJH99372.1"/>
    </source>
</evidence>
<evidence type="ECO:0000313" key="1">
    <source>
        <dbReference type="EMBL" id="QJA55472.1"/>
    </source>
</evidence>
<dbReference type="EMBL" id="MT144785">
    <property type="protein sequence ID" value="QJH99372.1"/>
    <property type="molecule type" value="Genomic_DNA"/>
</dbReference>